<keyword evidence="1" id="KW-1133">Transmembrane helix</keyword>
<keyword evidence="3" id="KW-1185">Reference proteome</keyword>
<name>A0ABP0RYY9_9DINO</name>
<reference evidence="2 3" key="1">
    <citation type="submission" date="2024-02" db="EMBL/GenBank/DDBJ databases">
        <authorList>
            <person name="Chen Y."/>
            <person name="Shah S."/>
            <person name="Dougan E. K."/>
            <person name="Thang M."/>
            <person name="Chan C."/>
        </authorList>
    </citation>
    <scope>NUCLEOTIDE SEQUENCE [LARGE SCALE GENOMIC DNA]</scope>
</reference>
<evidence type="ECO:0000256" key="1">
    <source>
        <dbReference type="SAM" id="Phobius"/>
    </source>
</evidence>
<dbReference type="Proteomes" id="UP001642484">
    <property type="component" value="Unassembled WGS sequence"/>
</dbReference>
<sequence>METAKVLLREFKTQGQLYSAFAGSLGLFFGAVDGPTLKPMERTVKPTEPVPGVKGVPEPRELGFWRRFLLTSPGVVLAFRLGLKAKDLKASSSSIALAVVPTVWGPLLLYLFAYPAGVELNKVQFQNCSRVYNYEESMHKQCCRAAADSSVQVDQWEAEGHKEKWEAHSMLQCGGWDGFHGDHLLCAIGTTLLQLKQTQVSVSPTLADKARDLRDGDEGIVRDFQELAVGKKAVVATRLVRQAEKQLGDSAWVSILSDLTHSLPEMSPQSLSSTCQAVAKLGFGRRANQEMRTAKTRLFEQLAALVQERAREMGPQEIARSVSGLAISKEVAASHPVFSALGEAATSRLDDFQAPAAAQLVNGLSKLRLGGGSSGVLAQFAGVLKDWLSELYPKELALVANAYARCSVPASVCDSLFEELATLVVKCMDDLVSQDVANLANAFAKLDAPGGQAGQELLLQLARHAKLPEMDPPHIAAMAWAYARLKHPEAPKLLWAIAEQLSSSKGFHCFSTQEIVNLLSAFAKTRVRHQLLLEHVVTYLKENPQVVAQMVPLDILYTASSLARMQIFDETVYNLLAQNIRRTWKISAKQGIYFLQSLMQAQCLDKDLANGLVPILQQALQRGQKDPSTSDWVVALGVLTSIPENSKEIDHLCEEIVGHCADHVMQGRPLSGLDMSYLLRALSRKRFDKTAELTPLLLWRLIENHGSFAISEFVSAVNFAVTMYVEDAVAFGVTDSIYSSVLNLLIQELTSGKRMIGLTHHELLTVASTLSKVADQEYSEPAWSAMMRETSRILMEDLEAAVSSDASLTHAIVVVLKCCARAHAREALLLGPIYEWLASNRINHLRGDLSRQGILAISLAKLGAAGQLEVRDLAMTQRQYFAAWSQLLEGASRTAPLEERAEEEYPAKDGQRIHTKVQVIWFASS</sequence>
<feature type="transmembrane region" description="Helical" evidence="1">
    <location>
        <begin position="15"/>
        <end position="32"/>
    </location>
</feature>
<keyword evidence="1" id="KW-0472">Membrane</keyword>
<dbReference type="InterPro" id="IPR050870">
    <property type="entry name" value="FAST_kinase"/>
</dbReference>
<keyword evidence="1" id="KW-0812">Transmembrane</keyword>
<dbReference type="EMBL" id="CAXAMN010026694">
    <property type="protein sequence ID" value="CAK9105188.1"/>
    <property type="molecule type" value="Genomic_DNA"/>
</dbReference>
<comment type="caution">
    <text evidence="2">The sequence shown here is derived from an EMBL/GenBank/DDBJ whole genome shotgun (WGS) entry which is preliminary data.</text>
</comment>
<organism evidence="2 3">
    <name type="scientific">Durusdinium trenchii</name>
    <dbReference type="NCBI Taxonomy" id="1381693"/>
    <lineage>
        <taxon>Eukaryota</taxon>
        <taxon>Sar</taxon>
        <taxon>Alveolata</taxon>
        <taxon>Dinophyceae</taxon>
        <taxon>Suessiales</taxon>
        <taxon>Symbiodiniaceae</taxon>
        <taxon>Durusdinium</taxon>
    </lineage>
</organism>
<evidence type="ECO:0000313" key="3">
    <source>
        <dbReference type="Proteomes" id="UP001642484"/>
    </source>
</evidence>
<gene>
    <name evidence="2" type="ORF">CCMP2556_LOCUS49250</name>
</gene>
<protein>
    <submittedName>
        <fullName evidence="2">Uncharacterized protein</fullName>
    </submittedName>
</protein>
<proteinExistence type="predicted"/>
<feature type="transmembrane region" description="Helical" evidence="1">
    <location>
        <begin position="95"/>
        <end position="114"/>
    </location>
</feature>
<accession>A0ABP0RYY9</accession>
<dbReference type="PANTHER" id="PTHR21228:SF40">
    <property type="entry name" value="LD45607P"/>
    <property type="match status" value="1"/>
</dbReference>
<dbReference type="PANTHER" id="PTHR21228">
    <property type="entry name" value="FAST LEU-RICH DOMAIN-CONTAINING"/>
    <property type="match status" value="1"/>
</dbReference>
<evidence type="ECO:0000313" key="2">
    <source>
        <dbReference type="EMBL" id="CAK9105188.1"/>
    </source>
</evidence>